<evidence type="ECO:0000313" key="12">
    <source>
        <dbReference type="Proteomes" id="UP001458415"/>
    </source>
</evidence>
<keyword evidence="12" id="KW-1185">Reference proteome</keyword>
<dbReference type="Pfam" id="PF02426">
    <property type="entry name" value="MIase"/>
    <property type="match status" value="1"/>
</dbReference>
<evidence type="ECO:0000256" key="2">
    <source>
        <dbReference type="ARBA" id="ARBA00005193"/>
    </source>
</evidence>
<protein>
    <recommendedName>
        <fullName evidence="5 8">Muconolactone Delta-isomerase</fullName>
        <shortName evidence="9">MIase</shortName>
        <ecNumber evidence="5 8">5.3.3.4</ecNumber>
    </recommendedName>
</protein>
<dbReference type="GO" id="GO:0016159">
    <property type="term" value="F:muconolactone delta-isomerase activity"/>
    <property type="evidence" value="ECO:0007669"/>
    <property type="project" value="UniProtKB-EC"/>
</dbReference>
<organism evidence="11 12">
    <name type="scientific">Streptomyces carpinensis</name>
    <dbReference type="NCBI Taxonomy" id="66369"/>
    <lineage>
        <taxon>Bacteria</taxon>
        <taxon>Bacillati</taxon>
        <taxon>Actinomycetota</taxon>
        <taxon>Actinomycetes</taxon>
        <taxon>Kitasatosporales</taxon>
        <taxon>Streptomycetaceae</taxon>
        <taxon>Streptomyces</taxon>
    </lineage>
</organism>
<evidence type="ECO:0000256" key="8">
    <source>
        <dbReference type="NCBIfam" id="TIGR03221"/>
    </source>
</evidence>
<evidence type="ECO:0000313" key="11">
    <source>
        <dbReference type="EMBL" id="MER6977449.1"/>
    </source>
</evidence>
<dbReference type="Gene3D" id="3.30.70.1060">
    <property type="entry name" value="Dimeric alpha+beta barrel"/>
    <property type="match status" value="1"/>
</dbReference>
<comment type="catalytic activity">
    <reaction evidence="1 9">
        <text>(S)-muconolactone = (4,5-dihydro-5-oxofuran-2-yl)-acetate</text>
        <dbReference type="Rhea" id="RHEA:12348"/>
        <dbReference type="ChEBI" id="CHEBI:58425"/>
        <dbReference type="ChEBI" id="CHEBI:58736"/>
        <dbReference type="EC" id="5.3.3.4"/>
    </reaction>
</comment>
<dbReference type="EMBL" id="JBEPCU010000126">
    <property type="protein sequence ID" value="MER6977449.1"/>
    <property type="molecule type" value="Genomic_DNA"/>
</dbReference>
<dbReference type="InterPro" id="IPR026029">
    <property type="entry name" value="MLI_dom"/>
</dbReference>
<evidence type="ECO:0000256" key="6">
    <source>
        <dbReference type="ARBA" id="ARBA00022797"/>
    </source>
</evidence>
<dbReference type="NCBIfam" id="TIGR03221">
    <property type="entry name" value="muco_delta"/>
    <property type="match status" value="1"/>
</dbReference>
<comment type="pathway">
    <text evidence="2 9">Aromatic compound metabolism; beta-ketoadipate pathway; 5-oxo-4,5-dihydro-2-furylacetate from catechol: step 3/3.</text>
</comment>
<evidence type="ECO:0000256" key="7">
    <source>
        <dbReference type="ARBA" id="ARBA00023235"/>
    </source>
</evidence>
<sequence length="93" mass="10724">MLFHVRMDVRIPHDLDPKVRAATVAREKAYSQELQRAGKWPHIWRIVGEYSNYSIFEVESGDELHQILSDLPLFPYMDIAVTPLATHPSDIHG</sequence>
<feature type="domain" description="Muconolactone isomerase" evidence="10">
    <location>
        <begin position="1"/>
        <end position="90"/>
    </location>
</feature>
<evidence type="ECO:0000256" key="5">
    <source>
        <dbReference type="ARBA" id="ARBA00012070"/>
    </source>
</evidence>
<reference evidence="11 12" key="1">
    <citation type="submission" date="2024-06" db="EMBL/GenBank/DDBJ databases">
        <title>The Natural Products Discovery Center: Release of the First 8490 Sequenced Strains for Exploring Actinobacteria Biosynthetic Diversity.</title>
        <authorList>
            <person name="Kalkreuter E."/>
            <person name="Kautsar S.A."/>
            <person name="Yang D."/>
            <person name="Bader C.D."/>
            <person name="Teijaro C.N."/>
            <person name="Fluegel L."/>
            <person name="Davis C.M."/>
            <person name="Simpson J.R."/>
            <person name="Lauterbach L."/>
            <person name="Steele A.D."/>
            <person name="Gui C."/>
            <person name="Meng S."/>
            <person name="Li G."/>
            <person name="Viehrig K."/>
            <person name="Ye F."/>
            <person name="Su P."/>
            <person name="Kiefer A.F."/>
            <person name="Nichols A."/>
            <person name="Cepeda A.J."/>
            <person name="Yan W."/>
            <person name="Fan B."/>
            <person name="Jiang Y."/>
            <person name="Adhikari A."/>
            <person name="Zheng C.-J."/>
            <person name="Schuster L."/>
            <person name="Cowan T.M."/>
            <person name="Smanski M.J."/>
            <person name="Chevrette M.G."/>
            <person name="De Carvalho L.P.S."/>
            <person name="Shen B."/>
        </authorList>
    </citation>
    <scope>NUCLEOTIDE SEQUENCE [LARGE SCALE GENOMIC DNA]</scope>
    <source>
        <strain evidence="11 12">NPDC000634</strain>
    </source>
</reference>
<name>A0ABV1VZS8_9ACTN</name>
<accession>A0ABV1VZS8</accession>
<dbReference type="InterPro" id="IPR003464">
    <property type="entry name" value="Muconolactone_d_Isoase"/>
</dbReference>
<dbReference type="SUPFAM" id="SSF54909">
    <property type="entry name" value="Dimeric alpha+beta barrel"/>
    <property type="match status" value="1"/>
</dbReference>
<evidence type="ECO:0000259" key="10">
    <source>
        <dbReference type="Pfam" id="PF02426"/>
    </source>
</evidence>
<dbReference type="InterPro" id="IPR011008">
    <property type="entry name" value="Dimeric_a/b-barrel"/>
</dbReference>
<evidence type="ECO:0000256" key="4">
    <source>
        <dbReference type="ARBA" id="ARBA00011365"/>
    </source>
</evidence>
<comment type="caution">
    <text evidence="11">The sequence shown here is derived from an EMBL/GenBank/DDBJ whole genome shotgun (WGS) entry which is preliminary data.</text>
</comment>
<evidence type="ECO:0000256" key="9">
    <source>
        <dbReference type="PIRNR" id="PIRNR001486"/>
    </source>
</evidence>
<gene>
    <name evidence="11" type="primary">catC</name>
    <name evidence="11" type="ORF">ABT317_10600</name>
</gene>
<keyword evidence="7 9" id="KW-0413">Isomerase</keyword>
<evidence type="ECO:0000256" key="1">
    <source>
        <dbReference type="ARBA" id="ARBA00001739"/>
    </source>
</evidence>
<dbReference type="Proteomes" id="UP001458415">
    <property type="component" value="Unassembled WGS sequence"/>
</dbReference>
<dbReference type="EC" id="5.3.3.4" evidence="5 8"/>
<comment type="similarity">
    <text evidence="3 9">Belongs to the muconolactone Delta-isomerase family.</text>
</comment>
<comment type="subunit">
    <text evidence="4">Homodecamer.</text>
</comment>
<proteinExistence type="inferred from homology"/>
<dbReference type="PIRSF" id="PIRSF001486">
    <property type="entry name" value="CatC"/>
    <property type="match status" value="1"/>
</dbReference>
<dbReference type="RefSeq" id="WP_030178745.1">
    <property type="nucleotide sequence ID" value="NZ_MUBM01000170.1"/>
</dbReference>
<evidence type="ECO:0000256" key="3">
    <source>
        <dbReference type="ARBA" id="ARBA00010882"/>
    </source>
</evidence>
<keyword evidence="6 9" id="KW-0058">Aromatic hydrocarbons catabolism</keyword>